<sequence>MGTLLGIVWALPLTIVGLLFALPVLAWRGHAQFIRGHTAALLVRGPFADAVLSRHPFGAMTAMALGHVIIAEQQGLSSRVLMHELAHVRQAERWGIAFPFAYLASSAWAGIRGRDAYWHNRFEIAARKAEKH</sequence>
<name>A0A0C1Y9J0_9BURK</name>
<evidence type="ECO:0000313" key="2">
    <source>
        <dbReference type="Proteomes" id="UP000031572"/>
    </source>
</evidence>
<proteinExistence type="predicted"/>
<dbReference type="EMBL" id="JWJG01000028">
    <property type="protein sequence ID" value="KIF83643.1"/>
    <property type="molecule type" value="Genomic_DNA"/>
</dbReference>
<dbReference type="Proteomes" id="UP000031572">
    <property type="component" value="Unassembled WGS sequence"/>
</dbReference>
<evidence type="ECO:0000313" key="1">
    <source>
        <dbReference type="EMBL" id="KIF83643.1"/>
    </source>
</evidence>
<gene>
    <name evidence="1" type="ORF">TSA66_10775</name>
</gene>
<protein>
    <recommendedName>
        <fullName evidence="3">Peptidase M56 domain-containing protein</fullName>
    </recommendedName>
</protein>
<comment type="caution">
    <text evidence="1">The sequence shown here is derived from an EMBL/GenBank/DDBJ whole genome shotgun (WGS) entry which is preliminary data.</text>
</comment>
<organism evidence="1 2">
    <name type="scientific">Noviherbaspirillum autotrophicum</name>
    <dbReference type="NCBI Taxonomy" id="709839"/>
    <lineage>
        <taxon>Bacteria</taxon>
        <taxon>Pseudomonadati</taxon>
        <taxon>Pseudomonadota</taxon>
        <taxon>Betaproteobacteria</taxon>
        <taxon>Burkholderiales</taxon>
        <taxon>Oxalobacteraceae</taxon>
        <taxon>Noviherbaspirillum</taxon>
    </lineage>
</organism>
<dbReference type="AlphaFoldDB" id="A0A0C1Y9J0"/>
<reference evidence="1 2" key="1">
    <citation type="submission" date="2014-12" db="EMBL/GenBank/DDBJ databases">
        <title>Denitrispirillum autotrophicum gen. nov., sp. nov., Denitrifying, Facultatively Autotrophic Bacteria Isolated from Rice Paddy Soil.</title>
        <authorList>
            <person name="Ishii S."/>
            <person name="Ashida N."/>
            <person name="Ohno H."/>
            <person name="Otsuka S."/>
            <person name="Yokota A."/>
            <person name="Senoo K."/>
        </authorList>
    </citation>
    <scope>NUCLEOTIDE SEQUENCE [LARGE SCALE GENOMIC DNA]</scope>
    <source>
        <strain evidence="1 2">TSA66</strain>
    </source>
</reference>
<keyword evidence="2" id="KW-1185">Reference proteome</keyword>
<evidence type="ECO:0008006" key="3">
    <source>
        <dbReference type="Google" id="ProtNLM"/>
    </source>
</evidence>
<accession>A0A0C1Y9J0</accession>